<protein>
    <recommendedName>
        <fullName evidence="3">SsrA-binding protein</fullName>
    </recommendedName>
    <alternativeName>
        <fullName evidence="3">Small protein B</fullName>
    </alternativeName>
</protein>
<evidence type="ECO:0000256" key="3">
    <source>
        <dbReference type="HAMAP-Rule" id="MF_00023"/>
    </source>
</evidence>
<dbReference type="AlphaFoldDB" id="A0A1D8D142"/>
<dbReference type="InterPro" id="IPR020081">
    <property type="entry name" value="SsrA-bd_prot_CS"/>
</dbReference>
<evidence type="ECO:0000256" key="2">
    <source>
        <dbReference type="ARBA" id="ARBA00022884"/>
    </source>
</evidence>
<dbReference type="HAMAP" id="MF_00023">
    <property type="entry name" value="SmpB"/>
    <property type="match status" value="1"/>
</dbReference>
<dbReference type="Proteomes" id="UP000095185">
    <property type="component" value="Chromosome"/>
</dbReference>
<dbReference type="PANTHER" id="PTHR30308:SF2">
    <property type="entry name" value="SSRA-BINDING PROTEIN"/>
    <property type="match status" value="1"/>
</dbReference>
<dbReference type="KEGG" id="clz:BIU88_08175"/>
<dbReference type="InterPro" id="IPR000037">
    <property type="entry name" value="SsrA-bd_prot"/>
</dbReference>
<dbReference type="OrthoDB" id="9805462at2"/>
<comment type="subcellular location">
    <subcellularLocation>
        <location evidence="3">Cytoplasm</location>
    </subcellularLocation>
    <text evidence="3">The tmRNA-SmpB complex associates with stalled 70S ribosomes.</text>
</comment>
<dbReference type="EMBL" id="CP017305">
    <property type="protein sequence ID" value="AOS84111.1"/>
    <property type="molecule type" value="Genomic_DNA"/>
</dbReference>
<dbReference type="GO" id="GO:0005829">
    <property type="term" value="C:cytosol"/>
    <property type="evidence" value="ECO:0007669"/>
    <property type="project" value="TreeGrafter"/>
</dbReference>
<keyword evidence="1 3" id="KW-0963">Cytoplasm</keyword>
<dbReference type="Gene3D" id="2.40.280.10">
    <property type="match status" value="1"/>
</dbReference>
<proteinExistence type="inferred from homology"/>
<comment type="similarity">
    <text evidence="3">Belongs to the SmpB family.</text>
</comment>
<dbReference type="SUPFAM" id="SSF74982">
    <property type="entry name" value="Small protein B (SmpB)"/>
    <property type="match status" value="1"/>
</dbReference>
<keyword evidence="2 3" id="KW-0694">RNA-binding</keyword>
<evidence type="ECO:0000313" key="5">
    <source>
        <dbReference type="Proteomes" id="UP000095185"/>
    </source>
</evidence>
<dbReference type="RefSeq" id="WP_069810304.1">
    <property type="nucleotide sequence ID" value="NZ_CP017305.1"/>
</dbReference>
<evidence type="ECO:0000256" key="1">
    <source>
        <dbReference type="ARBA" id="ARBA00022490"/>
    </source>
</evidence>
<dbReference type="NCBIfam" id="TIGR00086">
    <property type="entry name" value="smpB"/>
    <property type="match status" value="1"/>
</dbReference>
<dbReference type="NCBIfam" id="NF003843">
    <property type="entry name" value="PRK05422.1"/>
    <property type="match status" value="1"/>
</dbReference>
<dbReference type="Pfam" id="PF01668">
    <property type="entry name" value="SmpB"/>
    <property type="match status" value="1"/>
</dbReference>
<dbReference type="PANTHER" id="PTHR30308">
    <property type="entry name" value="TMRNA-BINDING COMPONENT OF TRANS-TRANSLATION TAGGING COMPLEX"/>
    <property type="match status" value="1"/>
</dbReference>
<dbReference type="PROSITE" id="PS01317">
    <property type="entry name" value="SSRP"/>
    <property type="match status" value="1"/>
</dbReference>
<reference evidence="4" key="1">
    <citation type="submission" date="2016-09" db="EMBL/GenBank/DDBJ databases">
        <title>Genome sequence of Chlorobaculum limnaeum.</title>
        <authorList>
            <person name="Liu Z."/>
            <person name="Tank M."/>
            <person name="Bryant D.A."/>
        </authorList>
    </citation>
    <scope>NUCLEOTIDE SEQUENCE [LARGE SCALE GENOMIC DNA]</scope>
    <source>
        <strain evidence="4">DSM 1677</strain>
    </source>
</reference>
<keyword evidence="5" id="KW-1185">Reference proteome</keyword>
<dbReference type="GO" id="GO:0070930">
    <property type="term" value="P:trans-translation-dependent protein tagging"/>
    <property type="evidence" value="ECO:0007669"/>
    <property type="project" value="TreeGrafter"/>
</dbReference>
<dbReference type="GO" id="GO:0003723">
    <property type="term" value="F:RNA binding"/>
    <property type="evidence" value="ECO:0007669"/>
    <property type="project" value="UniProtKB-UniRule"/>
</dbReference>
<dbReference type="CDD" id="cd09294">
    <property type="entry name" value="SmpB"/>
    <property type="match status" value="1"/>
</dbReference>
<sequence>MAKKQQGKPEYVTAISNRKARFEFEIFDTFEAGIELLGSEVKSVRLGKASLSESYAMIHHGQVWLENMQITPYEHNTLDELEPKRSRRLLLHKAEIMRLQSKISEKGLTLIPLKAYFNKRGVLKIELGLARGKKLYDKRETIKNRDAERQLQQLKKQY</sequence>
<gene>
    <name evidence="3" type="primary">smpB</name>
    <name evidence="4" type="ORF">BIU88_08175</name>
</gene>
<accession>A0A1D8D142</accession>
<dbReference type="STRING" id="274537.BIU88_08175"/>
<dbReference type="InterPro" id="IPR023620">
    <property type="entry name" value="SmpB"/>
</dbReference>
<name>A0A1D8D142_CHLLM</name>
<dbReference type="GO" id="GO:0070929">
    <property type="term" value="P:trans-translation"/>
    <property type="evidence" value="ECO:0007669"/>
    <property type="project" value="UniProtKB-UniRule"/>
</dbReference>
<comment type="function">
    <text evidence="3">Required for rescue of stalled ribosomes mediated by trans-translation. Binds to transfer-messenger RNA (tmRNA), required for stable association of tmRNA with ribosomes. tmRNA and SmpB together mimic tRNA shape, replacing the anticodon stem-loop with SmpB. tmRNA is encoded by the ssrA gene; the 2 termini fold to resemble tRNA(Ala) and it encodes a 'tag peptide', a short internal open reading frame. During trans-translation Ala-aminoacylated tmRNA acts like a tRNA, entering the A-site of stalled ribosomes, displacing the stalled mRNA. The ribosome then switches to translate the ORF on the tmRNA; the nascent peptide is terminated with the 'tag peptide' encoded by the tmRNA and targeted for degradation. The ribosome is freed to recommence translation, which seems to be the essential function of trans-translation.</text>
</comment>
<organism evidence="4 5">
    <name type="scientific">Chlorobaculum limnaeum</name>
    <dbReference type="NCBI Taxonomy" id="274537"/>
    <lineage>
        <taxon>Bacteria</taxon>
        <taxon>Pseudomonadati</taxon>
        <taxon>Chlorobiota</taxon>
        <taxon>Chlorobiia</taxon>
        <taxon>Chlorobiales</taxon>
        <taxon>Chlorobiaceae</taxon>
        <taxon>Chlorobaculum</taxon>
    </lineage>
</organism>
<evidence type="ECO:0000313" key="4">
    <source>
        <dbReference type="EMBL" id="AOS84111.1"/>
    </source>
</evidence>